<organism evidence="3 4">
    <name type="scientific">Isoptericola hypogeus</name>
    <dbReference type="NCBI Taxonomy" id="300179"/>
    <lineage>
        <taxon>Bacteria</taxon>
        <taxon>Bacillati</taxon>
        <taxon>Actinomycetota</taxon>
        <taxon>Actinomycetes</taxon>
        <taxon>Micrococcales</taxon>
        <taxon>Promicromonosporaceae</taxon>
        <taxon>Isoptericola</taxon>
    </lineage>
</organism>
<feature type="compositionally biased region" description="Polar residues" evidence="1">
    <location>
        <begin position="1"/>
        <end position="15"/>
    </location>
</feature>
<feature type="transmembrane region" description="Helical" evidence="2">
    <location>
        <begin position="122"/>
        <end position="153"/>
    </location>
</feature>
<evidence type="ECO:0000256" key="1">
    <source>
        <dbReference type="SAM" id="MobiDB-lite"/>
    </source>
</evidence>
<evidence type="ECO:0000313" key="3">
    <source>
        <dbReference type="EMBL" id="GAA1707890.1"/>
    </source>
</evidence>
<name>A0ABN2IMA5_9MICO</name>
<feature type="transmembrane region" description="Helical" evidence="2">
    <location>
        <begin position="165"/>
        <end position="185"/>
    </location>
</feature>
<dbReference type="Proteomes" id="UP001501138">
    <property type="component" value="Unassembled WGS sequence"/>
</dbReference>
<keyword evidence="2" id="KW-0472">Membrane</keyword>
<dbReference type="RefSeq" id="WP_344244423.1">
    <property type="nucleotide sequence ID" value="NZ_BAAAPM010000001.1"/>
</dbReference>
<keyword evidence="4" id="KW-1185">Reference proteome</keyword>
<evidence type="ECO:0000313" key="4">
    <source>
        <dbReference type="Proteomes" id="UP001501138"/>
    </source>
</evidence>
<comment type="caution">
    <text evidence="3">The sequence shown here is derived from an EMBL/GenBank/DDBJ whole genome shotgun (WGS) entry which is preliminary data.</text>
</comment>
<feature type="region of interest" description="Disordered" evidence="1">
    <location>
        <begin position="1"/>
        <end position="20"/>
    </location>
</feature>
<evidence type="ECO:0008006" key="5">
    <source>
        <dbReference type="Google" id="ProtNLM"/>
    </source>
</evidence>
<accession>A0ABN2IMA5</accession>
<reference evidence="3 4" key="1">
    <citation type="journal article" date="2019" name="Int. J. Syst. Evol. Microbiol.">
        <title>The Global Catalogue of Microorganisms (GCM) 10K type strain sequencing project: providing services to taxonomists for standard genome sequencing and annotation.</title>
        <authorList>
            <consortium name="The Broad Institute Genomics Platform"/>
            <consortium name="The Broad Institute Genome Sequencing Center for Infectious Disease"/>
            <person name="Wu L."/>
            <person name="Ma J."/>
        </authorList>
    </citation>
    <scope>NUCLEOTIDE SEQUENCE [LARGE SCALE GENOMIC DNA]</scope>
    <source>
        <strain evidence="3 4">JCM 15589</strain>
    </source>
</reference>
<dbReference type="EMBL" id="BAAAPM010000001">
    <property type="protein sequence ID" value="GAA1707890.1"/>
    <property type="molecule type" value="Genomic_DNA"/>
</dbReference>
<feature type="transmembrane region" description="Helical" evidence="2">
    <location>
        <begin position="192"/>
        <end position="212"/>
    </location>
</feature>
<gene>
    <name evidence="3" type="ORF">GCM10009809_00260</name>
</gene>
<sequence>MTATSATAPVLTRSSRPARASAPVPFGRLVGVEARKMFDTRSSFWLLASIGIVALAAVPMVIAFQPTDQITYSMFVNTLGYPWSLLVPMVGLLSVTGEWSQRGALTTFALVPRRGRVIGAKAVCATGVVLAAMALSFAASAAGNVVGAAIVGIDPVWDVTLDEHLFLSLFQTIGMAAAFTLAVVLRSSPAALVGYFVFALVIPGLSSALASAQEWFRDAAPWVDLTYAQYGLQSGSMSAEAWAQLGTTTVLWLVIPLVLGMRRLLQVEIR</sequence>
<keyword evidence="2" id="KW-0812">Transmembrane</keyword>
<protein>
    <recommendedName>
        <fullName evidence="5">ABC transporter permease</fullName>
    </recommendedName>
</protein>
<feature type="transmembrane region" description="Helical" evidence="2">
    <location>
        <begin position="44"/>
        <end position="64"/>
    </location>
</feature>
<proteinExistence type="predicted"/>
<evidence type="ECO:0000256" key="2">
    <source>
        <dbReference type="SAM" id="Phobius"/>
    </source>
</evidence>
<feature type="transmembrane region" description="Helical" evidence="2">
    <location>
        <begin position="241"/>
        <end position="261"/>
    </location>
</feature>
<keyword evidence="2" id="KW-1133">Transmembrane helix</keyword>